<dbReference type="InterPro" id="IPR007055">
    <property type="entry name" value="BON_dom"/>
</dbReference>
<proteinExistence type="predicted"/>
<dbReference type="EMBL" id="BOPC01000032">
    <property type="protein sequence ID" value="GIJ27472.1"/>
    <property type="molecule type" value="Genomic_DNA"/>
</dbReference>
<evidence type="ECO:0000259" key="1">
    <source>
        <dbReference type="PROSITE" id="PS50914"/>
    </source>
</evidence>
<dbReference type="Gene3D" id="3.30.1340.30">
    <property type="match status" value="1"/>
</dbReference>
<keyword evidence="3" id="KW-1185">Reference proteome</keyword>
<accession>A0ABQ4JBD0</accession>
<dbReference type="Proteomes" id="UP000653076">
    <property type="component" value="Unassembled WGS sequence"/>
</dbReference>
<feature type="domain" description="BON" evidence="1">
    <location>
        <begin position="1"/>
        <end position="58"/>
    </location>
</feature>
<gene>
    <name evidence="2" type="ORF">Vqi01_26340</name>
</gene>
<evidence type="ECO:0000313" key="2">
    <source>
        <dbReference type="EMBL" id="GIJ27472.1"/>
    </source>
</evidence>
<protein>
    <recommendedName>
        <fullName evidence="1">BON domain-containing protein</fullName>
    </recommendedName>
</protein>
<organism evidence="2 3">
    <name type="scientific">Micromonospora qiuiae</name>
    <dbReference type="NCBI Taxonomy" id="502268"/>
    <lineage>
        <taxon>Bacteria</taxon>
        <taxon>Bacillati</taxon>
        <taxon>Actinomycetota</taxon>
        <taxon>Actinomycetes</taxon>
        <taxon>Micromonosporales</taxon>
        <taxon>Micromonosporaceae</taxon>
        <taxon>Micromonospora</taxon>
    </lineage>
</organism>
<evidence type="ECO:0000313" key="3">
    <source>
        <dbReference type="Proteomes" id="UP000653076"/>
    </source>
</evidence>
<sequence>MLRRVLAVRDGTVRVEVYGGVVTMSGKLDRRSAVDVAGRLAARVGGVVEVINELGYDFDDSELPGFPSFPVQPIRVS</sequence>
<dbReference type="Pfam" id="PF04972">
    <property type="entry name" value="BON"/>
    <property type="match status" value="1"/>
</dbReference>
<dbReference type="PROSITE" id="PS50914">
    <property type="entry name" value="BON"/>
    <property type="match status" value="1"/>
</dbReference>
<comment type="caution">
    <text evidence="2">The sequence shown here is derived from an EMBL/GenBank/DDBJ whole genome shotgun (WGS) entry which is preliminary data.</text>
</comment>
<name>A0ABQ4JBD0_9ACTN</name>
<reference evidence="2 3" key="1">
    <citation type="submission" date="2021-01" db="EMBL/GenBank/DDBJ databases">
        <title>Whole genome shotgun sequence of Verrucosispora qiuiae NBRC 106684.</title>
        <authorList>
            <person name="Komaki H."/>
            <person name="Tamura T."/>
        </authorList>
    </citation>
    <scope>NUCLEOTIDE SEQUENCE [LARGE SCALE GENOMIC DNA]</scope>
    <source>
        <strain evidence="2 3">NBRC 106684</strain>
    </source>
</reference>